<dbReference type="RefSeq" id="WP_013014178.1">
    <property type="nucleotide sequence ID" value="NC_013946.1"/>
</dbReference>
<comment type="similarity">
    <text evidence="2 10">Belongs to the binding-protein-dependent transport system permease family. CysTW subfamily.</text>
</comment>
<feature type="transmembrane region" description="Helical" evidence="9">
    <location>
        <begin position="189"/>
        <end position="210"/>
    </location>
</feature>
<evidence type="ECO:0000256" key="5">
    <source>
        <dbReference type="ARBA" id="ARBA00022505"/>
    </source>
</evidence>
<evidence type="ECO:0000256" key="9">
    <source>
        <dbReference type="RuleBase" id="RU363032"/>
    </source>
</evidence>
<dbReference type="PANTHER" id="PTHR30183">
    <property type="entry name" value="MOLYBDENUM TRANSPORT SYSTEM PERMEASE PROTEIN MODB"/>
    <property type="match status" value="1"/>
</dbReference>
<evidence type="ECO:0000256" key="7">
    <source>
        <dbReference type="ARBA" id="ARBA00022989"/>
    </source>
</evidence>
<dbReference type="GO" id="GO:0005886">
    <property type="term" value="C:plasma membrane"/>
    <property type="evidence" value="ECO:0007669"/>
    <property type="project" value="UniProtKB-SubCell"/>
</dbReference>
<dbReference type="CDD" id="cd06261">
    <property type="entry name" value="TM_PBP2"/>
    <property type="match status" value="1"/>
</dbReference>
<evidence type="ECO:0000313" key="12">
    <source>
        <dbReference type="EMBL" id="ADD28679.1"/>
    </source>
</evidence>
<gene>
    <name evidence="12" type="ordered locus">Mrub_1922</name>
    <name evidence="13" type="ORF">K649_12950</name>
</gene>
<dbReference type="STRING" id="504728.K649_12950"/>
<evidence type="ECO:0000256" key="4">
    <source>
        <dbReference type="ARBA" id="ARBA00022475"/>
    </source>
</evidence>
<evidence type="ECO:0000256" key="2">
    <source>
        <dbReference type="ARBA" id="ARBA00007069"/>
    </source>
</evidence>
<evidence type="ECO:0000256" key="1">
    <source>
        <dbReference type="ARBA" id="ARBA00004651"/>
    </source>
</evidence>
<dbReference type="InterPro" id="IPR035906">
    <property type="entry name" value="MetI-like_sf"/>
</dbReference>
<dbReference type="eggNOG" id="COG4149">
    <property type="taxonomic scope" value="Bacteria"/>
</dbReference>
<feature type="transmembrane region" description="Helical" evidence="9">
    <location>
        <begin position="48"/>
        <end position="71"/>
    </location>
</feature>
<organism evidence="13 15">
    <name type="scientific">Meiothermus ruber (strain ATCC 35948 / DSM 1279 / VKM B-1258 / 21)</name>
    <name type="common">Thermus ruber</name>
    <dbReference type="NCBI Taxonomy" id="504728"/>
    <lineage>
        <taxon>Bacteria</taxon>
        <taxon>Thermotogati</taxon>
        <taxon>Deinococcota</taxon>
        <taxon>Deinococci</taxon>
        <taxon>Thermales</taxon>
        <taxon>Thermaceae</taxon>
        <taxon>Meiothermus</taxon>
    </lineage>
</organism>
<sequence>MNDPVFWQTLRLTLEVGLVSTLILLFVGLPLGWVLAHKRFWGKRVLESIVLLPLTLPPTVLGFYLLLLLGQNGPLAQFLGVSWAFRFEGLVVGSVLFSLPFALNGYREAFRSLDLDLVQTARTLGAGWRRVWLEVILPITWPGILSGSILAFAHILGEFGVVLMVGGSLPGKTQMVSIYIYDQVQALQFGRAAEASGVLLLVSFALVYLVRTLEDVWRSRMPSSTR</sequence>
<reference evidence="13" key="2">
    <citation type="submission" date="2013-04" db="EMBL/GenBank/DDBJ databases">
        <title>Non-Hybrid, Finished Microbial Genome Assemblies from Long-Read SMRT Sequencing Data.</title>
        <authorList>
            <person name="Klammer A."/>
            <person name="Drake J."/>
            <person name="Heiner C."/>
            <person name="Clum A."/>
            <person name="Copeland A."/>
            <person name="Huddleston J."/>
            <person name="Eichler E."/>
            <person name="Turner S.W."/>
        </authorList>
    </citation>
    <scope>NUCLEOTIDE SEQUENCE</scope>
    <source>
        <strain evidence="13">DSM 1279</strain>
    </source>
</reference>
<feature type="transmembrane region" description="Helical" evidence="9">
    <location>
        <begin position="83"/>
        <end position="103"/>
    </location>
</feature>
<dbReference type="SUPFAM" id="SSF161098">
    <property type="entry name" value="MetI-like"/>
    <property type="match status" value="1"/>
</dbReference>
<keyword evidence="5 10" id="KW-0500">Molybdenum</keyword>
<comment type="function">
    <text evidence="10">Part of the binding-protein-dependent transport system for molybdenum; probably responsible for the translocation of the substrate across the membrane.</text>
</comment>
<keyword evidence="7 9" id="KW-1133">Transmembrane helix</keyword>
<dbReference type="Proteomes" id="UP000006655">
    <property type="component" value="Chromosome"/>
</dbReference>
<evidence type="ECO:0000313" key="15">
    <source>
        <dbReference type="Proteomes" id="UP000013026"/>
    </source>
</evidence>
<protein>
    <recommendedName>
        <fullName evidence="10">Molybdenum transport system permease</fullName>
    </recommendedName>
</protein>
<evidence type="ECO:0000259" key="11">
    <source>
        <dbReference type="PROSITE" id="PS50928"/>
    </source>
</evidence>
<keyword evidence="4 10" id="KW-1003">Cell membrane</keyword>
<dbReference type="EMBL" id="CP005385">
    <property type="protein sequence ID" value="AGK05876.1"/>
    <property type="molecule type" value="Genomic_DNA"/>
</dbReference>
<dbReference type="PATRIC" id="fig|504728.9.peg.2664"/>
<dbReference type="GO" id="GO:0015098">
    <property type="term" value="F:molybdate ion transmembrane transporter activity"/>
    <property type="evidence" value="ECO:0007669"/>
    <property type="project" value="UniProtKB-UniRule"/>
</dbReference>
<comment type="caution">
    <text evidence="10">Lacks conserved residue(s) required for the propagation of feature annotation.</text>
</comment>
<evidence type="ECO:0000313" key="13">
    <source>
        <dbReference type="EMBL" id="AGK05876.1"/>
    </source>
</evidence>
<keyword evidence="8 9" id="KW-0472">Membrane</keyword>
<dbReference type="Pfam" id="PF00528">
    <property type="entry name" value="BPD_transp_1"/>
    <property type="match status" value="1"/>
</dbReference>
<keyword evidence="3 9" id="KW-0813">Transport</keyword>
<reference evidence="13 15" key="3">
    <citation type="submission" date="2013-04" db="EMBL/GenBank/DDBJ databases">
        <authorList>
            <person name="Chin J."/>
            <person name="Alexander D.H."/>
            <person name="Marks P."/>
            <person name="Korlach J."/>
            <person name="Clum A."/>
            <person name="Copeland A."/>
        </authorList>
    </citation>
    <scope>NUCLEOTIDE SEQUENCE [LARGE SCALE GENOMIC DNA]</scope>
    <source>
        <strain evidence="15">ATCC 35948 / DSM 1279 / VKM B-1258 / 21</strain>
        <strain evidence="13">DSM 1279</strain>
    </source>
</reference>
<name>D3PT96_MEIRD</name>
<dbReference type="NCBIfam" id="TIGR02141">
    <property type="entry name" value="modB_ABC"/>
    <property type="match status" value="1"/>
</dbReference>
<feature type="domain" description="ABC transmembrane type-1" evidence="11">
    <location>
        <begin position="10"/>
        <end position="210"/>
    </location>
</feature>
<dbReference type="Gene3D" id="1.10.3720.10">
    <property type="entry name" value="MetI-like"/>
    <property type="match status" value="1"/>
</dbReference>
<feature type="transmembrane region" description="Helical" evidence="9">
    <location>
        <begin position="12"/>
        <end position="36"/>
    </location>
</feature>
<reference evidence="12 14" key="1">
    <citation type="journal article" date="2010" name="Stand. Genomic Sci.">
        <title>Complete genome sequence of Meiothermus ruber type strain (21).</title>
        <authorList>
            <person name="Tindall B.J."/>
            <person name="Sikorski J."/>
            <person name="Lucas S."/>
            <person name="Goltsman E."/>
            <person name="Copeland A."/>
            <person name="Glavina Del Rio T."/>
            <person name="Nolan M."/>
            <person name="Tice H."/>
            <person name="Cheng J.F."/>
            <person name="Han C."/>
            <person name="Pitluck S."/>
            <person name="Liolios K."/>
            <person name="Ivanova N."/>
            <person name="Mavromatis K."/>
            <person name="Ovchinnikova G."/>
            <person name="Pati A."/>
            <person name="Fahnrich R."/>
            <person name="Goodwin L."/>
            <person name="Chen A."/>
            <person name="Palaniappan K."/>
            <person name="Land M."/>
            <person name="Hauser L."/>
            <person name="Chang Y.J."/>
            <person name="Jeffries C.D."/>
            <person name="Rohde M."/>
            <person name="Goker M."/>
            <person name="Woyke T."/>
            <person name="Bristow J."/>
            <person name="Eisen J.A."/>
            <person name="Markowitz V."/>
            <person name="Hugenholtz P."/>
            <person name="Kyrpides N.C."/>
            <person name="Klenk H.P."/>
            <person name="Lapidus A."/>
        </authorList>
    </citation>
    <scope>NUCLEOTIDE SEQUENCE [LARGE SCALE GENOMIC DNA]</scope>
    <source>
        <strain evidence="14">ATCC 35948 / DSM 1279 / VKM B-1258 / 21</strain>
        <strain evidence="12">DSM 1279</strain>
    </source>
</reference>
<dbReference type="AlphaFoldDB" id="D3PT96"/>
<proteinExistence type="inferred from homology"/>
<accession>D3PT96</accession>
<dbReference type="EMBL" id="CP001743">
    <property type="protein sequence ID" value="ADD28679.1"/>
    <property type="molecule type" value="Genomic_DNA"/>
</dbReference>
<evidence type="ECO:0000256" key="8">
    <source>
        <dbReference type="ARBA" id="ARBA00023136"/>
    </source>
</evidence>
<dbReference type="KEGG" id="mre:K649_12950"/>
<keyword evidence="14" id="KW-1185">Reference proteome</keyword>
<evidence type="ECO:0000256" key="10">
    <source>
        <dbReference type="RuleBase" id="RU365097"/>
    </source>
</evidence>
<dbReference type="InterPro" id="IPR011867">
    <property type="entry name" value="ModB_ABC"/>
</dbReference>
<dbReference type="InterPro" id="IPR000515">
    <property type="entry name" value="MetI-like"/>
</dbReference>
<dbReference type="OrthoDB" id="9795403at2"/>
<evidence type="ECO:0000256" key="3">
    <source>
        <dbReference type="ARBA" id="ARBA00022448"/>
    </source>
</evidence>
<keyword evidence="6 9" id="KW-0812">Transmembrane</keyword>
<evidence type="ECO:0000313" key="14">
    <source>
        <dbReference type="Proteomes" id="UP000006655"/>
    </source>
</evidence>
<dbReference type="PROSITE" id="PS50928">
    <property type="entry name" value="ABC_TM1"/>
    <property type="match status" value="1"/>
</dbReference>
<comment type="subcellular location">
    <subcellularLocation>
        <location evidence="1 9">Cell membrane</location>
        <topology evidence="1 9">Multi-pass membrane protein</topology>
    </subcellularLocation>
</comment>
<dbReference type="KEGG" id="mrb:Mrub_1922"/>
<dbReference type="Proteomes" id="UP000013026">
    <property type="component" value="Chromosome"/>
</dbReference>
<evidence type="ECO:0000256" key="6">
    <source>
        <dbReference type="ARBA" id="ARBA00022692"/>
    </source>
</evidence>
<dbReference type="PANTHER" id="PTHR30183:SF8">
    <property type="entry name" value="MOLYBDENUM TRANSPORT SYSTEM PERMEASE"/>
    <property type="match status" value="1"/>
</dbReference>